<organism evidence="1 2">
    <name type="scientific">Micromonospora zingiberis</name>
    <dbReference type="NCBI Taxonomy" id="2053011"/>
    <lineage>
        <taxon>Bacteria</taxon>
        <taxon>Bacillati</taxon>
        <taxon>Actinomycetota</taxon>
        <taxon>Actinomycetes</taxon>
        <taxon>Micromonosporales</taxon>
        <taxon>Micromonosporaceae</taxon>
        <taxon>Micromonospora</taxon>
    </lineage>
</organism>
<dbReference type="AlphaFoldDB" id="A0A4R0GPA0"/>
<dbReference type="RefSeq" id="WP_131302804.1">
    <property type="nucleotide sequence ID" value="NZ_SJJR01000004.1"/>
</dbReference>
<sequence>MADVDLDRHVSQTPGLLHVRVAGVEVVTGEWWDYQLAGHGMFGDADGQWRRDFGVDLRRGDPVLVEVVPEHVTGAWQVVLTPAPGGAGG</sequence>
<dbReference type="OrthoDB" id="3355096at2"/>
<comment type="caution">
    <text evidence="1">The sequence shown here is derived from an EMBL/GenBank/DDBJ whole genome shotgun (WGS) entry which is preliminary data.</text>
</comment>
<protein>
    <submittedName>
        <fullName evidence="1">Uncharacterized protein</fullName>
    </submittedName>
</protein>
<evidence type="ECO:0000313" key="2">
    <source>
        <dbReference type="Proteomes" id="UP000292274"/>
    </source>
</evidence>
<evidence type="ECO:0000313" key="1">
    <source>
        <dbReference type="EMBL" id="TCB98353.1"/>
    </source>
</evidence>
<gene>
    <name evidence="1" type="ORF">E0H26_08170</name>
</gene>
<reference evidence="1 2" key="1">
    <citation type="submission" date="2019-02" db="EMBL/GenBank/DDBJ databases">
        <title>Jishengella sp. nov., isolated from a root of Zingiber montanum.</title>
        <authorList>
            <person name="Kuncharoen N."/>
            <person name="Kudo T."/>
            <person name="Masahiro Y."/>
            <person name="Ohkuma M."/>
            <person name="Tanasupawat S."/>
        </authorList>
    </citation>
    <scope>NUCLEOTIDE SEQUENCE [LARGE SCALE GENOMIC DNA]</scope>
    <source>
        <strain evidence="1 2">PLAI 1-1</strain>
    </source>
</reference>
<dbReference type="Proteomes" id="UP000292274">
    <property type="component" value="Unassembled WGS sequence"/>
</dbReference>
<accession>A0A4R0GPA0</accession>
<name>A0A4R0GPA0_9ACTN</name>
<proteinExistence type="predicted"/>
<dbReference type="EMBL" id="SJJR01000004">
    <property type="protein sequence ID" value="TCB98353.1"/>
    <property type="molecule type" value="Genomic_DNA"/>
</dbReference>
<keyword evidence="2" id="KW-1185">Reference proteome</keyword>